<accession>A0A8H8R3A8</accession>
<gene>
    <name evidence="1" type="ORF">LHYA1_G003768</name>
</gene>
<proteinExistence type="predicted"/>
<dbReference type="EMBL" id="QGMH01000042">
    <property type="protein sequence ID" value="TVY27752.1"/>
    <property type="molecule type" value="Genomic_DNA"/>
</dbReference>
<reference evidence="1 2" key="1">
    <citation type="submission" date="2018-05" db="EMBL/GenBank/DDBJ databases">
        <title>Genome sequencing and assembly of the regulated plant pathogen Lachnellula willkommii and related sister species for the development of diagnostic species identification markers.</title>
        <authorList>
            <person name="Giroux E."/>
            <person name="Bilodeau G."/>
        </authorList>
    </citation>
    <scope>NUCLEOTIDE SEQUENCE [LARGE SCALE GENOMIC DNA]</scope>
    <source>
        <strain evidence="1 2">CBS 185.66</strain>
    </source>
</reference>
<protein>
    <submittedName>
        <fullName evidence="1">Uncharacterized protein</fullName>
    </submittedName>
</protein>
<dbReference type="RefSeq" id="XP_031006540.1">
    <property type="nucleotide sequence ID" value="XM_031148737.1"/>
</dbReference>
<dbReference type="Proteomes" id="UP000431533">
    <property type="component" value="Unassembled WGS sequence"/>
</dbReference>
<organism evidence="1 2">
    <name type="scientific">Lachnellula hyalina</name>
    <dbReference type="NCBI Taxonomy" id="1316788"/>
    <lineage>
        <taxon>Eukaryota</taxon>
        <taxon>Fungi</taxon>
        <taxon>Dikarya</taxon>
        <taxon>Ascomycota</taxon>
        <taxon>Pezizomycotina</taxon>
        <taxon>Leotiomycetes</taxon>
        <taxon>Helotiales</taxon>
        <taxon>Lachnaceae</taxon>
        <taxon>Lachnellula</taxon>
    </lineage>
</organism>
<evidence type="ECO:0000313" key="1">
    <source>
        <dbReference type="EMBL" id="TVY27752.1"/>
    </source>
</evidence>
<sequence>MGKNTKRTKEFIESIPDSKLDGLPSTGGTLYNDTDFRLDMQGMTSKDPKCHNLQVQTLKKAAPQTVATFLVKKDDPPTTADIRSGLIQSISI</sequence>
<evidence type="ECO:0000313" key="2">
    <source>
        <dbReference type="Proteomes" id="UP000431533"/>
    </source>
</evidence>
<keyword evidence="2" id="KW-1185">Reference proteome</keyword>
<comment type="caution">
    <text evidence="1">The sequence shown here is derived from an EMBL/GenBank/DDBJ whole genome shotgun (WGS) entry which is preliminary data.</text>
</comment>
<dbReference type="AlphaFoldDB" id="A0A8H8R3A8"/>
<name>A0A8H8R3A8_9HELO</name>
<dbReference type="GeneID" id="41983966"/>
<dbReference type="OrthoDB" id="3521506at2759"/>